<name>A0A2G9UCL0_TELCI</name>
<proteinExistence type="predicted"/>
<organism evidence="1 2">
    <name type="scientific">Teladorsagia circumcincta</name>
    <name type="common">Brown stomach worm</name>
    <name type="synonym">Ostertagia circumcincta</name>
    <dbReference type="NCBI Taxonomy" id="45464"/>
    <lineage>
        <taxon>Eukaryota</taxon>
        <taxon>Metazoa</taxon>
        <taxon>Ecdysozoa</taxon>
        <taxon>Nematoda</taxon>
        <taxon>Chromadorea</taxon>
        <taxon>Rhabditida</taxon>
        <taxon>Rhabditina</taxon>
        <taxon>Rhabditomorpha</taxon>
        <taxon>Strongyloidea</taxon>
        <taxon>Trichostrongylidae</taxon>
        <taxon>Teladorsagia</taxon>
    </lineage>
</organism>
<dbReference type="PANTHER" id="PTHR14074">
    <property type="entry name" value="HELICASE WITH DEATH DOMAIN-RELATED"/>
    <property type="match status" value="1"/>
</dbReference>
<dbReference type="AlphaFoldDB" id="A0A2G9UCL0"/>
<gene>
    <name evidence="1" type="ORF">TELCIR_10330</name>
</gene>
<keyword evidence="2" id="KW-1185">Reference proteome</keyword>
<dbReference type="GO" id="GO:0005737">
    <property type="term" value="C:cytoplasm"/>
    <property type="evidence" value="ECO:0007669"/>
    <property type="project" value="TreeGrafter"/>
</dbReference>
<evidence type="ECO:0000313" key="1">
    <source>
        <dbReference type="EMBL" id="PIO67903.1"/>
    </source>
</evidence>
<evidence type="ECO:0000313" key="2">
    <source>
        <dbReference type="Proteomes" id="UP000230423"/>
    </source>
</evidence>
<sequence>MMVFDECHNAVKNSPYSKLLRFYHRLSFSQRIPSKAALPQIIGLTASLGVGGKSTEKDAVAHVIRLCAMLNCKAISTVRKNVGELKKFSPEVFDEIHNCGGQNDSNRCLFLGTICELMKIFEAALDLIYRNFSTVSIHFNGFMLFWIKFQKPSLGNHAVKPAQRVSPDKANVADDGKLYRTYTKYEAAPEDKTSQSYLNWVSNHLRRLMPETVFSDESAKTQAIEILEILENLYRAIEMFEDFSSEESFKFLNEQMALKSDSLTSFSRDHWLSLNKGTCETTTKREQLEKLRRYPV</sequence>
<dbReference type="Gene3D" id="3.40.50.300">
    <property type="entry name" value="P-loop containing nucleotide triphosphate hydrolases"/>
    <property type="match status" value="2"/>
</dbReference>
<dbReference type="EMBL" id="KZ347357">
    <property type="protein sequence ID" value="PIO67903.1"/>
    <property type="molecule type" value="Genomic_DNA"/>
</dbReference>
<dbReference type="InterPro" id="IPR027417">
    <property type="entry name" value="P-loop_NTPase"/>
</dbReference>
<dbReference type="InterPro" id="IPR051363">
    <property type="entry name" value="RLR_Helicase"/>
</dbReference>
<dbReference type="Gene3D" id="1.20.1320.30">
    <property type="match status" value="1"/>
</dbReference>
<dbReference type="Proteomes" id="UP000230423">
    <property type="component" value="Unassembled WGS sequence"/>
</dbReference>
<accession>A0A2G9UCL0</accession>
<dbReference type="OrthoDB" id="5869566at2759"/>
<reference evidence="1 2" key="1">
    <citation type="submission" date="2015-09" db="EMBL/GenBank/DDBJ databases">
        <title>Draft genome of the parasitic nematode Teladorsagia circumcincta isolate WARC Sus (inbred).</title>
        <authorList>
            <person name="Mitreva M."/>
        </authorList>
    </citation>
    <scope>NUCLEOTIDE SEQUENCE [LARGE SCALE GENOMIC DNA]</scope>
    <source>
        <strain evidence="1 2">S</strain>
    </source>
</reference>
<dbReference type="PANTHER" id="PTHR14074:SF29">
    <property type="entry name" value="DICER-RELATED HELICASE"/>
    <property type="match status" value="1"/>
</dbReference>
<evidence type="ECO:0008006" key="3">
    <source>
        <dbReference type="Google" id="ProtNLM"/>
    </source>
</evidence>
<protein>
    <recommendedName>
        <fullName evidence="3">Helicase ATP-binding domain-containing protein</fullName>
    </recommendedName>
</protein>